<protein>
    <submittedName>
        <fullName evidence="2">YebG family protein</fullName>
    </submittedName>
</protein>
<dbReference type="Proteomes" id="UP001231915">
    <property type="component" value="Unassembled WGS sequence"/>
</dbReference>
<accession>A0ABT7EHL1</accession>
<dbReference type="InterPro" id="IPR009813">
    <property type="entry name" value="Uncharacterised_YebG"/>
</dbReference>
<keyword evidence="3" id="KW-1185">Reference proteome</keyword>
<dbReference type="InterPro" id="IPR038627">
    <property type="entry name" value="YebG-like_sf"/>
</dbReference>
<sequence>MAVIVKYVVERNGVERMTFTSKKEADAYDKMLDVAEALEAMLDKVDVPLSEQQVESLALEMAKYKDDFISVLKGSKPSAEKDNKKTSKKAEEVTDEAAEDKVTAIKQA</sequence>
<feature type="compositionally biased region" description="Basic and acidic residues" evidence="1">
    <location>
        <begin position="99"/>
        <end position="108"/>
    </location>
</feature>
<evidence type="ECO:0000313" key="2">
    <source>
        <dbReference type="EMBL" id="MDK2594504.1"/>
    </source>
</evidence>
<organism evidence="2 3">
    <name type="scientific">Pseudoalteromonas obscura</name>
    <dbReference type="NCBI Taxonomy" id="3048491"/>
    <lineage>
        <taxon>Bacteria</taxon>
        <taxon>Pseudomonadati</taxon>
        <taxon>Pseudomonadota</taxon>
        <taxon>Gammaproteobacteria</taxon>
        <taxon>Alteromonadales</taxon>
        <taxon>Pseudoalteromonadaceae</taxon>
        <taxon>Pseudoalteromonas</taxon>
    </lineage>
</organism>
<comment type="caution">
    <text evidence="2">The sequence shown here is derived from an EMBL/GenBank/DDBJ whole genome shotgun (WGS) entry which is preliminary data.</text>
</comment>
<name>A0ABT7EHL1_9GAMM</name>
<reference evidence="2 3" key="1">
    <citation type="submission" date="2023-05" db="EMBL/GenBank/DDBJ databases">
        <title>Pseudoalteromonas ardens sp. nov., Pseudoalteromonas obscura sp. nov., and Pseudoalteromonas umbrosa sp. nov., isolated from the coral Montipora capitata.</title>
        <authorList>
            <person name="Thomas E.M."/>
            <person name="Smith E.M."/>
            <person name="Papke E."/>
            <person name="Shlafstein M.D."/>
            <person name="Oline D.K."/>
            <person name="Videau P."/>
            <person name="Saw J.H."/>
            <person name="Strangman W.K."/>
            <person name="Ushijima B."/>
        </authorList>
    </citation>
    <scope>NUCLEOTIDE SEQUENCE [LARGE SCALE GENOMIC DNA]</scope>
    <source>
        <strain evidence="2 3">P94</strain>
    </source>
</reference>
<evidence type="ECO:0000313" key="3">
    <source>
        <dbReference type="Proteomes" id="UP001231915"/>
    </source>
</evidence>
<proteinExistence type="predicted"/>
<feature type="region of interest" description="Disordered" evidence="1">
    <location>
        <begin position="75"/>
        <end position="108"/>
    </location>
</feature>
<dbReference type="Pfam" id="PF07130">
    <property type="entry name" value="YebG"/>
    <property type="match status" value="1"/>
</dbReference>
<dbReference type="EMBL" id="JASJUT010000002">
    <property type="protein sequence ID" value="MDK2594504.1"/>
    <property type="molecule type" value="Genomic_DNA"/>
</dbReference>
<gene>
    <name evidence="2" type="ORF">QNM18_05405</name>
</gene>
<evidence type="ECO:0000256" key="1">
    <source>
        <dbReference type="SAM" id="MobiDB-lite"/>
    </source>
</evidence>
<feature type="compositionally biased region" description="Basic and acidic residues" evidence="1">
    <location>
        <begin position="78"/>
        <end position="92"/>
    </location>
</feature>
<dbReference type="Gene3D" id="1.10.10.710">
    <property type="entry name" value="PSPTO_1197 like"/>
    <property type="match status" value="1"/>
</dbReference>
<dbReference type="RefSeq" id="WP_211009657.1">
    <property type="nucleotide sequence ID" value="NZ_JASJUT010000002.1"/>
</dbReference>